<dbReference type="Gene3D" id="1.25.40.20">
    <property type="entry name" value="Ankyrin repeat-containing domain"/>
    <property type="match status" value="4"/>
</dbReference>
<dbReference type="Pfam" id="PF24883">
    <property type="entry name" value="NPHP3_N"/>
    <property type="match status" value="1"/>
</dbReference>
<feature type="repeat" description="ANK" evidence="3">
    <location>
        <begin position="777"/>
        <end position="809"/>
    </location>
</feature>
<dbReference type="InterPro" id="IPR054471">
    <property type="entry name" value="GPIID_WHD"/>
</dbReference>
<evidence type="ECO:0000313" key="6">
    <source>
        <dbReference type="EMBL" id="KAH1907997.1"/>
    </source>
</evidence>
<feature type="repeat" description="ANK" evidence="3">
    <location>
        <begin position="677"/>
        <end position="709"/>
    </location>
</feature>
<dbReference type="SUPFAM" id="SSF52540">
    <property type="entry name" value="P-loop containing nucleoside triphosphate hydrolases"/>
    <property type="match status" value="1"/>
</dbReference>
<proteinExistence type="predicted"/>
<dbReference type="InterPro" id="IPR027417">
    <property type="entry name" value="P-loop_NTPase"/>
</dbReference>
<feature type="repeat" description="ANK" evidence="3">
    <location>
        <begin position="644"/>
        <end position="676"/>
    </location>
</feature>
<dbReference type="Pfam" id="PF13637">
    <property type="entry name" value="Ank_4"/>
    <property type="match status" value="1"/>
</dbReference>
<organism evidence="6 7">
    <name type="scientific">Aspergillus fumigatus</name>
    <name type="common">Neosartorya fumigata</name>
    <dbReference type="NCBI Taxonomy" id="746128"/>
    <lineage>
        <taxon>Eukaryota</taxon>
        <taxon>Fungi</taxon>
        <taxon>Dikarya</taxon>
        <taxon>Ascomycota</taxon>
        <taxon>Pezizomycotina</taxon>
        <taxon>Eurotiomycetes</taxon>
        <taxon>Eurotiomycetidae</taxon>
        <taxon>Eurotiales</taxon>
        <taxon>Aspergillaceae</taxon>
        <taxon>Aspergillus</taxon>
        <taxon>Aspergillus subgen. Fumigati</taxon>
    </lineage>
</organism>
<dbReference type="InterPro" id="IPR002110">
    <property type="entry name" value="Ankyrin_rpt"/>
</dbReference>
<name>A0A8H4I203_ASPFM</name>
<feature type="domain" description="GPI inositol-deacylase winged helix" evidence="4">
    <location>
        <begin position="353"/>
        <end position="437"/>
    </location>
</feature>
<gene>
    <name evidence="6" type="ORF">KXV57_003764</name>
</gene>
<feature type="repeat" description="ANK" evidence="3">
    <location>
        <begin position="610"/>
        <end position="642"/>
    </location>
</feature>
<keyword evidence="2 3" id="KW-0040">ANK repeat</keyword>
<feature type="repeat" description="ANK" evidence="3">
    <location>
        <begin position="577"/>
        <end position="609"/>
    </location>
</feature>
<dbReference type="Pfam" id="PF12796">
    <property type="entry name" value="Ank_2"/>
    <property type="match status" value="3"/>
</dbReference>
<evidence type="ECO:0000256" key="3">
    <source>
        <dbReference type="PROSITE-ProRule" id="PRU00023"/>
    </source>
</evidence>
<dbReference type="InterPro" id="IPR056884">
    <property type="entry name" value="NPHP3-like_N"/>
</dbReference>
<dbReference type="Pfam" id="PF22939">
    <property type="entry name" value="WHD_GPIID"/>
    <property type="match status" value="1"/>
</dbReference>
<dbReference type="PROSITE" id="PS50088">
    <property type="entry name" value="ANK_REPEAT"/>
    <property type="match status" value="9"/>
</dbReference>
<dbReference type="InterPro" id="IPR036770">
    <property type="entry name" value="Ankyrin_rpt-contain_sf"/>
</dbReference>
<dbReference type="SUPFAM" id="SSF48403">
    <property type="entry name" value="Ankyrin repeat"/>
    <property type="match status" value="1"/>
</dbReference>
<dbReference type="AlphaFoldDB" id="A0A8H4I203"/>
<evidence type="ECO:0000256" key="1">
    <source>
        <dbReference type="ARBA" id="ARBA00022737"/>
    </source>
</evidence>
<evidence type="ECO:0000256" key="2">
    <source>
        <dbReference type="ARBA" id="ARBA00023043"/>
    </source>
</evidence>
<protein>
    <recommendedName>
        <fullName evidence="8">NACHT domain-containing protein</fullName>
    </recommendedName>
</protein>
<feature type="repeat" description="ANK" evidence="3">
    <location>
        <begin position="744"/>
        <end position="776"/>
    </location>
</feature>
<dbReference type="PANTHER" id="PTHR24188:SF29">
    <property type="entry name" value="GH09064P"/>
    <property type="match status" value="1"/>
</dbReference>
<accession>A0A8H4I203</accession>
<dbReference type="PRINTS" id="PR01415">
    <property type="entry name" value="ANKYRIN"/>
</dbReference>
<dbReference type="PROSITE" id="PS50297">
    <property type="entry name" value="ANK_REP_REGION"/>
    <property type="match status" value="9"/>
</dbReference>
<evidence type="ECO:0000313" key="7">
    <source>
        <dbReference type="Proteomes" id="UP000813423"/>
    </source>
</evidence>
<dbReference type="PANTHER" id="PTHR24188">
    <property type="entry name" value="ANKYRIN REPEAT PROTEIN"/>
    <property type="match status" value="1"/>
</dbReference>
<dbReference type="SMART" id="SM00248">
    <property type="entry name" value="ANK"/>
    <property type="match status" value="10"/>
</dbReference>
<feature type="repeat" description="ANK" evidence="3">
    <location>
        <begin position="810"/>
        <end position="842"/>
    </location>
</feature>
<comment type="caution">
    <text evidence="6">The sequence shown here is derived from an EMBL/GenBank/DDBJ whole genome shotgun (WGS) entry which is preliminary data.</text>
</comment>
<dbReference type="Proteomes" id="UP000813423">
    <property type="component" value="Unassembled WGS sequence"/>
</dbReference>
<feature type="repeat" description="ANK" evidence="3">
    <location>
        <begin position="710"/>
        <end position="742"/>
    </location>
</feature>
<dbReference type="Pfam" id="PF00023">
    <property type="entry name" value="Ank"/>
    <property type="match status" value="1"/>
</dbReference>
<dbReference type="Gene3D" id="3.40.50.300">
    <property type="entry name" value="P-loop containing nucleotide triphosphate hydrolases"/>
    <property type="match status" value="1"/>
</dbReference>
<evidence type="ECO:0000259" key="5">
    <source>
        <dbReference type="Pfam" id="PF24883"/>
    </source>
</evidence>
<evidence type="ECO:0000259" key="4">
    <source>
        <dbReference type="Pfam" id="PF22939"/>
    </source>
</evidence>
<dbReference type="EMBL" id="JAIBSC010000023">
    <property type="protein sequence ID" value="KAH1907997.1"/>
    <property type="molecule type" value="Genomic_DNA"/>
</dbReference>
<reference evidence="6" key="1">
    <citation type="submission" date="2021-08" db="EMBL/GenBank/DDBJ databases">
        <title>Global Aspergillus fumigatus from environmental and clinical sources.</title>
        <authorList>
            <person name="Barber A."/>
            <person name="Sae-Ong T."/>
        </authorList>
    </citation>
    <scope>NUCLEOTIDE SEQUENCE</scope>
    <source>
        <strain evidence="6">NRZ-2016-071</strain>
    </source>
</reference>
<sequence length="918" mass="101342">MLNRLLPHQVSINNTSATDGGQTFAGVNFGSVSFAGTESCATVSEEKASRCRNALFLSDPYVDRECLISEKGTRVAGTCEWITQHESYRAWLYGDTPFLWISGGPGRGKTMLSIFLTEELERVVQNVEDANLIFSFCTHKDEKHNTAVAIIRGLVYQIVTHRPKLIKHVLPSFETPEKARQTLSSLDALWVIFRRLVQDIDIGTTFCVIDGLDECDEAALSVLVPKLADIFSLESSQPATRLFKMVVISRDIPGLRGSLQVKLDPDNDERVASDIKLFIASRVAELSRMEGFNDEFVTTVQTSLLERSEGTFLWVGFIMKELSRKRTCTEVLETLGSLPSGLPALYSRMLLQIESKHRAISSVILRWVTMAARPLTLQELAAVVGIRSSNLITAQQAIRDRITLCGLFLKIQGQEVVLVHQSARDYLLRKEPDSDIVLEYFRIKSEEAHLMLAQACLDCLAHSSLQYEPLDLNNESYSQESPLLNYAAFHWPVHAQRSSVLAVQLLGFSKTFFHEDSDLRKNWWATFRRGEPWQSLCTLPLLHMACYLGIVPWVIPIIDKSSRMPSFNKSVDKKDARGRTALYWASSKGHEAVVRLLIERGANVRVKDKLGLTALYQASSSGHEAVVKLLLEHGADVNARSASKGWTALFEAASNGHKAVVQLLLDCGADVNMKDEDGWTPLCQAASRGHEAVAGLLVSHGADINARDGNGRTALYRAASDGYEAVVCLLLDHGADINARGKYKGRTALFEAASNGHEAVVHLLLDRGADVNMKDEDGRTPLYQAASRGHEAVAGLLVGHGADINARDNDGQTALFRASSNGDEAVVQLLVNRKANVNMADYFRGMTPLSQAASRGHEGVVSLLLDHGADINAKDSGEWTALDVAAFKGHEEVVRLLRFPQKFGVSFKFHQKFCPSSR</sequence>
<feature type="repeat" description="ANK" evidence="3">
    <location>
        <begin position="844"/>
        <end position="876"/>
    </location>
</feature>
<evidence type="ECO:0008006" key="8">
    <source>
        <dbReference type="Google" id="ProtNLM"/>
    </source>
</evidence>
<keyword evidence="1" id="KW-0677">Repeat</keyword>
<feature type="domain" description="Nephrocystin 3-like N-terminal" evidence="5">
    <location>
        <begin position="77"/>
        <end position="250"/>
    </location>
</feature>